<keyword evidence="7" id="KW-1185">Reference proteome</keyword>
<sequence>MNYTSYFRTSLIDAERYGTRYQDISHGAVQLSIEDIRCGILPSGVVQRLFDGREEKELEVLINPLLLCNDAEVYIAPLWIPAILHSSGYLSPHERDIPWMTTYYLAPSRTGDPSIGYVEDYEEFYQGRKLTFPTWDDYWTFASSLFKCVSGQSLETFQHEDFETVEHSSISIRKEGLGNKGDLISVLDDMSRKGEGELPEIYRRMITYQDDSPISLPSDDLFLASHPRHLGHFPGNDALSTSQRQALYYIFEENEGGVLAINGPPGTGKSMMMNCIASSLYVESALLKQKHPQVLTATAHDRFTSLDIAQDFECADSSLIEKRWIHSLDHYALYLGNEEGEDSSLKGVNFLNHFKETISNPDIRAKSREEFLQNTNAYFIHQCSTLNEAVEVIHNELCHTVSEIKEAVDILQQGNEEEVLRWLSSHNFDYINEKVRSVMAKTIDLKLRKRAFCLSVKYWEARWIMDQDEEDILSFVPSLMKLFPILVVPAFDLPKFFTKENKEPSYESIDLLMIDESGQMLPEMAAGIVPFAKKIVAVGDIHQATPIRNITRTFDLANLLNQGWNKELTEDMDLLASGGSALRVFQRLSSFQVHPDVKGMFLTEHRRSVPEVINFCDELVYQDWLIPVRESYQNYPFHHMGFIDVDGEVTKHHTGLSNTDEAQHIVEWILENQQELQSFYGEEDLSVLVAIVTPFTEQMHEIKKILKKKGLKNITVGTIHMMQGSSSPVVLFSSVYRRGSFEELNFDEDKTLLNVAVSRAKDSFIVFGESDLFNEEGDKPSNVLKRHTTD</sequence>
<evidence type="ECO:0000256" key="2">
    <source>
        <dbReference type="ARBA" id="ARBA00022801"/>
    </source>
</evidence>
<evidence type="ECO:0000256" key="4">
    <source>
        <dbReference type="ARBA" id="ARBA00022840"/>
    </source>
</evidence>
<keyword evidence="2" id="KW-0378">Hydrolase</keyword>
<dbReference type="EMBL" id="JADZSC010000003">
    <property type="protein sequence ID" value="MBH0231511.1"/>
    <property type="molecule type" value="Genomic_DNA"/>
</dbReference>
<proteinExistence type="predicted"/>
<evidence type="ECO:0000256" key="1">
    <source>
        <dbReference type="ARBA" id="ARBA00022741"/>
    </source>
</evidence>
<reference evidence="6 7" key="1">
    <citation type="journal article" date="2005" name="Int. J. Syst. Evol. Microbiol.">
        <title>Halobacillus yeomjeoni sp. nov., isolated from a marine solar saltern in Korea.</title>
        <authorList>
            <person name="Yoon J.H."/>
            <person name="Kang S.J."/>
            <person name="Lee C.H."/>
            <person name="Oh H.W."/>
            <person name="Oh T.K."/>
        </authorList>
    </citation>
    <scope>NUCLEOTIDE SEQUENCE [LARGE SCALE GENOMIC DNA]</scope>
    <source>
        <strain evidence="6 7">KCTC 3957</strain>
    </source>
</reference>
<dbReference type="PANTHER" id="PTHR43788:SF8">
    <property type="entry name" value="DNA-BINDING PROTEIN SMUBP-2"/>
    <property type="match status" value="1"/>
</dbReference>
<protein>
    <recommendedName>
        <fullName evidence="5">DNA2/NAM7 helicase-like C-terminal domain-containing protein</fullName>
    </recommendedName>
</protein>
<name>A0A931MWS1_9BACI</name>
<dbReference type="RefSeq" id="WP_197318131.1">
    <property type="nucleotide sequence ID" value="NZ_JADZSC010000003.1"/>
</dbReference>
<dbReference type="GO" id="GO:0016787">
    <property type="term" value="F:hydrolase activity"/>
    <property type="evidence" value="ECO:0007669"/>
    <property type="project" value="UniProtKB-KW"/>
</dbReference>
<evidence type="ECO:0000313" key="7">
    <source>
        <dbReference type="Proteomes" id="UP000614490"/>
    </source>
</evidence>
<dbReference type="InterPro" id="IPR027417">
    <property type="entry name" value="P-loop_NTPase"/>
</dbReference>
<dbReference type="CDD" id="cd18808">
    <property type="entry name" value="SF1_C_Upf1"/>
    <property type="match status" value="1"/>
</dbReference>
<dbReference type="PANTHER" id="PTHR43788">
    <property type="entry name" value="DNA2/NAM7 HELICASE FAMILY MEMBER"/>
    <property type="match status" value="1"/>
</dbReference>
<organism evidence="6 7">
    <name type="scientific">Halobacillus yeomjeoni</name>
    <dbReference type="NCBI Taxonomy" id="311194"/>
    <lineage>
        <taxon>Bacteria</taxon>
        <taxon>Bacillati</taxon>
        <taxon>Bacillota</taxon>
        <taxon>Bacilli</taxon>
        <taxon>Bacillales</taxon>
        <taxon>Bacillaceae</taxon>
        <taxon>Halobacillus</taxon>
    </lineage>
</organism>
<feature type="domain" description="DNA2/NAM7 helicase-like C-terminal" evidence="5">
    <location>
        <begin position="584"/>
        <end position="770"/>
    </location>
</feature>
<accession>A0A931MWS1</accession>
<dbReference type="InterPro" id="IPR041679">
    <property type="entry name" value="DNA2/NAM7-like_C"/>
</dbReference>
<dbReference type="GO" id="GO:0043139">
    <property type="term" value="F:5'-3' DNA helicase activity"/>
    <property type="evidence" value="ECO:0007669"/>
    <property type="project" value="TreeGrafter"/>
</dbReference>
<dbReference type="Proteomes" id="UP000614490">
    <property type="component" value="Unassembled WGS sequence"/>
</dbReference>
<comment type="caution">
    <text evidence="6">The sequence shown here is derived from an EMBL/GenBank/DDBJ whole genome shotgun (WGS) entry which is preliminary data.</text>
</comment>
<dbReference type="GO" id="GO:0005524">
    <property type="term" value="F:ATP binding"/>
    <property type="evidence" value="ECO:0007669"/>
    <property type="project" value="UniProtKB-KW"/>
</dbReference>
<dbReference type="AlphaFoldDB" id="A0A931MWS1"/>
<evidence type="ECO:0000256" key="3">
    <source>
        <dbReference type="ARBA" id="ARBA00022806"/>
    </source>
</evidence>
<dbReference type="Gene3D" id="3.40.50.300">
    <property type="entry name" value="P-loop containing nucleotide triphosphate hydrolases"/>
    <property type="match status" value="2"/>
</dbReference>
<dbReference type="InterPro" id="IPR047187">
    <property type="entry name" value="SF1_C_Upf1"/>
</dbReference>
<keyword evidence="3" id="KW-0347">Helicase</keyword>
<dbReference type="InterPro" id="IPR050534">
    <property type="entry name" value="Coronavir_polyprotein_1ab"/>
</dbReference>
<evidence type="ECO:0000259" key="5">
    <source>
        <dbReference type="Pfam" id="PF13087"/>
    </source>
</evidence>
<dbReference type="Pfam" id="PF13087">
    <property type="entry name" value="AAA_12"/>
    <property type="match status" value="1"/>
</dbReference>
<evidence type="ECO:0000313" key="6">
    <source>
        <dbReference type="EMBL" id="MBH0231511.1"/>
    </source>
</evidence>
<gene>
    <name evidence="6" type="ORF">H0267_14890</name>
</gene>
<dbReference type="SUPFAM" id="SSF52540">
    <property type="entry name" value="P-loop containing nucleoside triphosphate hydrolases"/>
    <property type="match status" value="1"/>
</dbReference>
<keyword evidence="1" id="KW-0547">Nucleotide-binding</keyword>
<keyword evidence="4" id="KW-0067">ATP-binding</keyword>